<proteinExistence type="predicted"/>
<feature type="non-terminal residue" evidence="4">
    <location>
        <position position="212"/>
    </location>
</feature>
<keyword evidence="5" id="KW-1185">Reference proteome</keyword>
<comment type="caution">
    <text evidence="4">The sequence shown here is derived from an EMBL/GenBank/DDBJ whole genome shotgun (WGS) entry which is preliminary data.</text>
</comment>
<dbReference type="GO" id="GO:0046872">
    <property type="term" value="F:metal ion binding"/>
    <property type="evidence" value="ECO:0007669"/>
    <property type="project" value="UniProtKB-KW"/>
</dbReference>
<organism evidence="4 5">
    <name type="scientific">Fusarium zealandicum</name>
    <dbReference type="NCBI Taxonomy" id="1053134"/>
    <lineage>
        <taxon>Eukaryota</taxon>
        <taxon>Fungi</taxon>
        <taxon>Dikarya</taxon>
        <taxon>Ascomycota</taxon>
        <taxon>Pezizomycotina</taxon>
        <taxon>Sordariomycetes</taxon>
        <taxon>Hypocreomycetidae</taxon>
        <taxon>Hypocreales</taxon>
        <taxon>Nectriaceae</taxon>
        <taxon>Fusarium</taxon>
        <taxon>Fusarium staphyleae species complex</taxon>
    </lineage>
</organism>
<keyword evidence="1" id="KW-0479">Metal-binding</keyword>
<evidence type="ECO:0000313" key="4">
    <source>
        <dbReference type="EMBL" id="KAF4962128.1"/>
    </source>
</evidence>
<keyword evidence="2" id="KW-0408">Iron</keyword>
<dbReference type="GO" id="GO:0004656">
    <property type="term" value="F:procollagen-proline 4-dioxygenase activity"/>
    <property type="evidence" value="ECO:0007669"/>
    <property type="project" value="TreeGrafter"/>
</dbReference>
<evidence type="ECO:0008006" key="6">
    <source>
        <dbReference type="Google" id="ProtNLM"/>
    </source>
</evidence>
<evidence type="ECO:0000256" key="2">
    <source>
        <dbReference type="ARBA" id="ARBA00023004"/>
    </source>
</evidence>
<reference evidence="4" key="1">
    <citation type="journal article" date="2020" name="BMC Genomics">
        <title>Correction to: Identification and distribution of gene clusters required for synthesis of sphingolipid metabolism inhibitors in diverse species of the filamentous fungus Fusarium.</title>
        <authorList>
            <person name="Kim H.S."/>
            <person name="Lohmar J.M."/>
            <person name="Busman M."/>
            <person name="Brown D.W."/>
            <person name="Naumann T.A."/>
            <person name="Divon H.H."/>
            <person name="Lysoe E."/>
            <person name="Uhlig S."/>
            <person name="Proctor R.H."/>
        </authorList>
    </citation>
    <scope>NUCLEOTIDE SEQUENCE</scope>
    <source>
        <strain evidence="4">NRRL 22465</strain>
    </source>
</reference>
<sequence length="212" mass="23928">MISNIASKLGLTVKPPGQKKMPVQPDYTSNDIPIPDTFLTSPPSKPITSHPIDFASSPLPQYNGRTALILDNVLSPDECRQLIALAEDSVPREDGASAWRPALVSLGPGMEAPAPGYRESDRIIWDQQTVVDRLWERCAQAHGLRETLASVSPSYSKGGKWEFRRFNERMRFLKYSPGQYFKPHTDGSYYFTKRGKEFETFYTVHLYLNDSV</sequence>
<gene>
    <name evidence="4" type="ORF">FZEAL_10996</name>
</gene>
<dbReference type="EMBL" id="JABEYC010001798">
    <property type="protein sequence ID" value="KAF4962128.1"/>
    <property type="molecule type" value="Genomic_DNA"/>
</dbReference>
<dbReference type="Gene3D" id="2.60.120.620">
    <property type="entry name" value="q2cbj1_9rhob like domain"/>
    <property type="match status" value="1"/>
</dbReference>
<dbReference type="OrthoDB" id="69177at2759"/>
<dbReference type="GO" id="GO:0005783">
    <property type="term" value="C:endoplasmic reticulum"/>
    <property type="evidence" value="ECO:0007669"/>
    <property type="project" value="TreeGrafter"/>
</dbReference>
<name>A0A8H4TQ94_9HYPO</name>
<dbReference type="Proteomes" id="UP000635477">
    <property type="component" value="Unassembled WGS sequence"/>
</dbReference>
<dbReference type="PANTHER" id="PTHR10869:SF241">
    <property type="entry name" value="FE2OG DIOXYGENASE DOMAIN-CONTAINING PROTEIN"/>
    <property type="match status" value="1"/>
</dbReference>
<dbReference type="AlphaFoldDB" id="A0A8H4TQ94"/>
<feature type="region of interest" description="Disordered" evidence="3">
    <location>
        <begin position="1"/>
        <end position="24"/>
    </location>
</feature>
<accession>A0A8H4TQ94</accession>
<evidence type="ECO:0000313" key="5">
    <source>
        <dbReference type="Proteomes" id="UP000635477"/>
    </source>
</evidence>
<evidence type="ECO:0000256" key="3">
    <source>
        <dbReference type="SAM" id="MobiDB-lite"/>
    </source>
</evidence>
<dbReference type="InterPro" id="IPR045054">
    <property type="entry name" value="P4HA-like"/>
</dbReference>
<reference evidence="4" key="2">
    <citation type="submission" date="2020-05" db="EMBL/GenBank/DDBJ databases">
        <authorList>
            <person name="Kim H.-S."/>
            <person name="Proctor R.H."/>
            <person name="Brown D.W."/>
        </authorList>
    </citation>
    <scope>NUCLEOTIDE SEQUENCE</scope>
    <source>
        <strain evidence="4">NRRL 22465</strain>
    </source>
</reference>
<dbReference type="PANTHER" id="PTHR10869">
    <property type="entry name" value="PROLYL 4-HYDROXYLASE ALPHA SUBUNIT"/>
    <property type="match status" value="1"/>
</dbReference>
<evidence type="ECO:0000256" key="1">
    <source>
        <dbReference type="ARBA" id="ARBA00022723"/>
    </source>
</evidence>
<protein>
    <recommendedName>
        <fullName evidence="6">Prolyl 4-hydroxylase alpha subunit domain-containing protein</fullName>
    </recommendedName>
</protein>